<evidence type="ECO:0000313" key="7">
    <source>
        <dbReference type="Proteomes" id="UP000439550"/>
    </source>
</evidence>
<evidence type="ECO:0000259" key="5">
    <source>
        <dbReference type="PROSITE" id="PS50931"/>
    </source>
</evidence>
<evidence type="ECO:0000256" key="3">
    <source>
        <dbReference type="ARBA" id="ARBA00023125"/>
    </source>
</evidence>
<protein>
    <submittedName>
        <fullName evidence="6">LysR family transcriptional regulator</fullName>
    </submittedName>
</protein>
<evidence type="ECO:0000256" key="4">
    <source>
        <dbReference type="ARBA" id="ARBA00023163"/>
    </source>
</evidence>
<keyword evidence="3" id="KW-0238">DNA-binding</keyword>
<keyword evidence="2" id="KW-0805">Transcription regulation</keyword>
<evidence type="ECO:0000256" key="2">
    <source>
        <dbReference type="ARBA" id="ARBA00023015"/>
    </source>
</evidence>
<keyword evidence="7" id="KW-1185">Reference proteome</keyword>
<comment type="similarity">
    <text evidence="1">Belongs to the LysR transcriptional regulatory family.</text>
</comment>
<dbReference type="GO" id="GO:0003677">
    <property type="term" value="F:DNA binding"/>
    <property type="evidence" value="ECO:0007669"/>
    <property type="project" value="UniProtKB-KW"/>
</dbReference>
<evidence type="ECO:0000256" key="1">
    <source>
        <dbReference type="ARBA" id="ARBA00009437"/>
    </source>
</evidence>
<dbReference type="EMBL" id="WITJ01000004">
    <property type="protein sequence ID" value="MQW39071.1"/>
    <property type="molecule type" value="Genomic_DNA"/>
</dbReference>
<dbReference type="InterPro" id="IPR036388">
    <property type="entry name" value="WH-like_DNA-bd_sf"/>
</dbReference>
<gene>
    <name evidence="6" type="ORF">GHI93_03775</name>
</gene>
<dbReference type="Pfam" id="PF03466">
    <property type="entry name" value="LysR_substrate"/>
    <property type="match status" value="1"/>
</dbReference>
<proteinExistence type="inferred from homology"/>
<dbReference type="RefSeq" id="WP_153495738.1">
    <property type="nucleotide sequence ID" value="NZ_CAXYUY010000004.1"/>
</dbReference>
<dbReference type="Gene3D" id="1.10.10.10">
    <property type="entry name" value="Winged helix-like DNA-binding domain superfamily/Winged helix DNA-binding domain"/>
    <property type="match status" value="1"/>
</dbReference>
<dbReference type="PANTHER" id="PTHR30419:SF28">
    <property type="entry name" value="HTH-TYPE TRANSCRIPTIONAL REGULATOR BSDA"/>
    <property type="match status" value="1"/>
</dbReference>
<dbReference type="PANTHER" id="PTHR30419">
    <property type="entry name" value="HTH-TYPE TRANSCRIPTIONAL REGULATOR YBHD"/>
    <property type="match status" value="1"/>
</dbReference>
<name>A0A7X1Z7B3_9LACT</name>
<reference evidence="6 7" key="1">
    <citation type="submission" date="2019-10" db="EMBL/GenBank/DDBJ databases">
        <authorList>
            <person name="Dong K."/>
        </authorList>
    </citation>
    <scope>NUCLEOTIDE SEQUENCE [LARGE SCALE GENOMIC DNA]</scope>
    <source>
        <strain evidence="6 7">DSM 28960</strain>
    </source>
</reference>
<dbReference type="OrthoDB" id="9803735at2"/>
<dbReference type="SUPFAM" id="SSF46785">
    <property type="entry name" value="Winged helix' DNA-binding domain"/>
    <property type="match status" value="1"/>
</dbReference>
<dbReference type="PROSITE" id="PS50931">
    <property type="entry name" value="HTH_LYSR"/>
    <property type="match status" value="1"/>
</dbReference>
<dbReference type="AlphaFoldDB" id="A0A7X1Z7B3"/>
<dbReference type="Pfam" id="PF00126">
    <property type="entry name" value="HTH_1"/>
    <property type="match status" value="1"/>
</dbReference>
<dbReference type="InterPro" id="IPR050950">
    <property type="entry name" value="HTH-type_LysR_regulators"/>
</dbReference>
<dbReference type="InterPro" id="IPR000847">
    <property type="entry name" value="LysR_HTH_N"/>
</dbReference>
<comment type="caution">
    <text evidence="6">The sequence shown here is derived from an EMBL/GenBank/DDBJ whole genome shotgun (WGS) entry which is preliminary data.</text>
</comment>
<accession>A0A7X1Z7B3</accession>
<keyword evidence="4" id="KW-0804">Transcription</keyword>
<dbReference type="SUPFAM" id="SSF53850">
    <property type="entry name" value="Periplasmic binding protein-like II"/>
    <property type="match status" value="1"/>
</dbReference>
<dbReference type="PRINTS" id="PR00039">
    <property type="entry name" value="HTHLYSR"/>
</dbReference>
<dbReference type="FunFam" id="1.10.10.10:FF:000001">
    <property type="entry name" value="LysR family transcriptional regulator"/>
    <property type="match status" value="1"/>
</dbReference>
<evidence type="ECO:0000313" key="6">
    <source>
        <dbReference type="EMBL" id="MQW39071.1"/>
    </source>
</evidence>
<feature type="domain" description="HTH lysR-type" evidence="5">
    <location>
        <begin position="1"/>
        <end position="59"/>
    </location>
</feature>
<dbReference type="GO" id="GO:0005829">
    <property type="term" value="C:cytosol"/>
    <property type="evidence" value="ECO:0007669"/>
    <property type="project" value="TreeGrafter"/>
</dbReference>
<dbReference type="CDD" id="cd05466">
    <property type="entry name" value="PBP2_LTTR_substrate"/>
    <property type="match status" value="1"/>
</dbReference>
<organism evidence="6 7">
    <name type="scientific">Lactococcus hircilactis</name>
    <dbReference type="NCBI Taxonomy" id="1494462"/>
    <lineage>
        <taxon>Bacteria</taxon>
        <taxon>Bacillati</taxon>
        <taxon>Bacillota</taxon>
        <taxon>Bacilli</taxon>
        <taxon>Lactobacillales</taxon>
        <taxon>Streptococcaceae</taxon>
        <taxon>Lactococcus</taxon>
    </lineage>
</organism>
<dbReference type="InterPro" id="IPR005119">
    <property type="entry name" value="LysR_subst-bd"/>
</dbReference>
<dbReference type="GO" id="GO:0003700">
    <property type="term" value="F:DNA-binding transcription factor activity"/>
    <property type="evidence" value="ECO:0007669"/>
    <property type="project" value="InterPro"/>
</dbReference>
<dbReference type="InterPro" id="IPR036390">
    <property type="entry name" value="WH_DNA-bd_sf"/>
</dbReference>
<dbReference type="Proteomes" id="UP000439550">
    <property type="component" value="Unassembled WGS sequence"/>
</dbReference>
<dbReference type="Gene3D" id="3.40.190.290">
    <property type="match status" value="1"/>
</dbReference>
<sequence length="292" mass="33025">MEIKQLVYFVAIVEEGTISKAAAALYMAQPPLSRQLKLIEDELGEVLFDRSNKKRLVITPKGELFYHKAKEILFQLEDSINEVRDLGENLSEKIKGGSAIYCSMLLLETIRSFHLTYSNPSFDLFEGSSTDLFSKLVNHEIDFALTIEVPEVSNLESTFLGTFPCVLVTQMSYPLVNETVTIEELSKLPLILLKPEDESGFFKEVLTVFAQHHLVPHILCECNDATMLMELVKKGIGVTILPITMVKGTELKYFQIRDIPLSITPILSWRKNGYLSKASKKFLDTLKEINTL</sequence>